<dbReference type="AlphaFoldDB" id="A0A2V3ZVR3"/>
<reference evidence="1 2" key="1">
    <citation type="submission" date="2018-05" db="EMBL/GenBank/DDBJ databases">
        <title>Marinifilum breve JC075T sp. nov., a marine bacterium isolated from Yongle Blue Hole in the South China Sea.</title>
        <authorList>
            <person name="Fu T."/>
        </authorList>
    </citation>
    <scope>NUCLEOTIDE SEQUENCE [LARGE SCALE GENOMIC DNA]</scope>
    <source>
        <strain evidence="1 2">JC075</strain>
    </source>
</reference>
<dbReference type="Proteomes" id="UP000248079">
    <property type="component" value="Unassembled WGS sequence"/>
</dbReference>
<proteinExistence type="predicted"/>
<organism evidence="1 2">
    <name type="scientific">Marinifilum breve</name>
    <dbReference type="NCBI Taxonomy" id="2184082"/>
    <lineage>
        <taxon>Bacteria</taxon>
        <taxon>Pseudomonadati</taxon>
        <taxon>Bacteroidota</taxon>
        <taxon>Bacteroidia</taxon>
        <taxon>Marinilabiliales</taxon>
        <taxon>Marinifilaceae</taxon>
    </lineage>
</organism>
<evidence type="ECO:0000313" key="2">
    <source>
        <dbReference type="Proteomes" id="UP000248079"/>
    </source>
</evidence>
<gene>
    <name evidence="1" type="ORF">DF185_14870</name>
</gene>
<keyword evidence="2" id="KW-1185">Reference proteome</keyword>
<dbReference type="OrthoDB" id="1123129at2"/>
<name>A0A2V3ZVR3_9BACT</name>
<accession>A0A2V3ZVR3</accession>
<sequence>MEDRDLLYKEAIKSLENPSKSNRQIIETHLFRLKVNNDYVINTKEQINDLVTFINYNHGK</sequence>
<protein>
    <submittedName>
        <fullName evidence="1">Uncharacterized protein</fullName>
    </submittedName>
</protein>
<comment type="caution">
    <text evidence="1">The sequence shown here is derived from an EMBL/GenBank/DDBJ whole genome shotgun (WGS) entry which is preliminary data.</text>
</comment>
<evidence type="ECO:0000313" key="1">
    <source>
        <dbReference type="EMBL" id="PXX99157.1"/>
    </source>
</evidence>
<dbReference type="RefSeq" id="WP_110361551.1">
    <property type="nucleotide sequence ID" value="NZ_QFLI01000006.1"/>
</dbReference>
<dbReference type="EMBL" id="QFLI01000006">
    <property type="protein sequence ID" value="PXX99157.1"/>
    <property type="molecule type" value="Genomic_DNA"/>
</dbReference>